<evidence type="ECO:0000259" key="2">
    <source>
        <dbReference type="Pfam" id="PF00144"/>
    </source>
</evidence>
<dbReference type="InterPro" id="IPR012338">
    <property type="entry name" value="Beta-lactam/transpept-like"/>
</dbReference>
<feature type="domain" description="Beta-lactamase-related" evidence="2">
    <location>
        <begin position="191"/>
        <end position="528"/>
    </location>
</feature>
<feature type="signal peptide" evidence="1">
    <location>
        <begin position="1"/>
        <end position="27"/>
    </location>
</feature>
<dbReference type="InterPro" id="IPR050491">
    <property type="entry name" value="AmpC-like"/>
</dbReference>
<name>A0ABX7LRF8_9CAUL</name>
<dbReference type="PANTHER" id="PTHR46825:SF15">
    <property type="entry name" value="BETA-LACTAMASE-RELATED DOMAIN-CONTAINING PROTEIN"/>
    <property type="match status" value="1"/>
</dbReference>
<sequence>MISMMRRFGCGLGLGLLVLAATGQVQARVESSAAEIRLPNGVGVMAPSAWSVRREASSIILETPEPGSFLIFTDTSGGDADHAVAAAWAAHDKTALPQLSARDLPLRDGWAQIRSYAYRAEEGRTAYARAYREGGDWTVVLYDMDDAIAEKRDSQIEVALGRLLPQGYRRENFAGRQAHRLDATRVQALTDFIETARADLDIPGVALGLVQDGEVVFQGGFGVREIGRSETVDADTAFMIGSNGKALTTLLLARLVERGLLDWDTPVSSVWPAFRLGDAVTTRQVRVRHLVCACTGLPRQDYPWIFQGDEAQAATVLDWLSEMKPTSDFGEIYQYSNLMAAAGGYLAAHILHPEMELGAAYDLAMQDEVFGPLGMTETTFNQARVMAGDHASPHALDIDGVQRVAVMGLNDAGVPSRPDGGEWSTVRDMLHYVQMELARGRLPDGRRYIAEEPLVARRIPQVAEGSDEYYGMGLKIDEIWGVPVVHHGGTQYGYRADMIWLPDQNVGAVILINSDSGAALRAVFRRRLLEVLFDGEPRAAADLENYARRFKASLGEGRRSMTAPADSQAASRLADRYVSKDLGPLTVHRQDASTVFDFGGWRSEMASQTDDDGATSFVSITPGADGYVFEERAGTNGRQLVTREGSFAYVFDEVK</sequence>
<accession>A0ABX7LRF8</accession>
<dbReference type="EMBL" id="CP070968">
    <property type="protein sequence ID" value="QSF54734.1"/>
    <property type="molecule type" value="Genomic_DNA"/>
</dbReference>
<organism evidence="3 4">
    <name type="scientific">Brevundimonas fontaquae</name>
    <dbReference type="NCBI Taxonomy" id="2813778"/>
    <lineage>
        <taxon>Bacteria</taxon>
        <taxon>Pseudomonadati</taxon>
        <taxon>Pseudomonadota</taxon>
        <taxon>Alphaproteobacteria</taxon>
        <taxon>Caulobacterales</taxon>
        <taxon>Caulobacteraceae</taxon>
        <taxon>Brevundimonas</taxon>
    </lineage>
</organism>
<dbReference type="InterPro" id="IPR001466">
    <property type="entry name" value="Beta-lactam-related"/>
</dbReference>
<proteinExistence type="predicted"/>
<dbReference type="Pfam" id="PF00144">
    <property type="entry name" value="Beta-lactamase"/>
    <property type="match status" value="1"/>
</dbReference>
<protein>
    <submittedName>
        <fullName evidence="3">Beta-lactamase family protein</fullName>
    </submittedName>
</protein>
<dbReference type="Gene3D" id="3.40.710.10">
    <property type="entry name" value="DD-peptidase/beta-lactamase superfamily"/>
    <property type="match status" value="1"/>
</dbReference>
<evidence type="ECO:0000256" key="1">
    <source>
        <dbReference type="SAM" id="SignalP"/>
    </source>
</evidence>
<keyword evidence="1" id="KW-0732">Signal</keyword>
<evidence type="ECO:0000313" key="4">
    <source>
        <dbReference type="Proteomes" id="UP000662957"/>
    </source>
</evidence>
<gene>
    <name evidence="3" type="ORF">JX001_02625</name>
</gene>
<dbReference type="SUPFAM" id="SSF56601">
    <property type="entry name" value="beta-lactamase/transpeptidase-like"/>
    <property type="match status" value="1"/>
</dbReference>
<feature type="chain" id="PRO_5046641123" evidence="1">
    <location>
        <begin position="28"/>
        <end position="655"/>
    </location>
</feature>
<evidence type="ECO:0000313" key="3">
    <source>
        <dbReference type="EMBL" id="QSF54734.1"/>
    </source>
</evidence>
<dbReference type="Proteomes" id="UP000662957">
    <property type="component" value="Chromosome"/>
</dbReference>
<dbReference type="RefSeq" id="WP_205682170.1">
    <property type="nucleotide sequence ID" value="NZ_CP070968.1"/>
</dbReference>
<dbReference type="PANTHER" id="PTHR46825">
    <property type="entry name" value="D-ALANYL-D-ALANINE-CARBOXYPEPTIDASE/ENDOPEPTIDASE AMPH"/>
    <property type="match status" value="1"/>
</dbReference>
<reference evidence="3 4" key="1">
    <citation type="submission" date="2021-02" db="EMBL/GenBank/DDBJ databases">
        <title>Brevundimonas sp. CS1 genome sequence.</title>
        <authorList>
            <person name="Lee K."/>
            <person name="Choi Y.-J."/>
            <person name="Son H.-R."/>
        </authorList>
    </citation>
    <scope>NUCLEOTIDE SEQUENCE [LARGE SCALE GENOMIC DNA]</scope>
    <source>
        <strain evidence="3 4">CS1</strain>
    </source>
</reference>
<keyword evidence="4" id="KW-1185">Reference proteome</keyword>